<comment type="caution">
    <text evidence="1">The sequence shown here is derived from an EMBL/GenBank/DDBJ whole genome shotgun (WGS) entry which is preliminary data.</text>
</comment>
<gene>
    <name evidence="1" type="ORF">Tci_888983</name>
</gene>
<name>A0A699UB87_TANCI</name>
<sequence length="99" mass="11399">QLEPSSVAKALEDPDWVASMQEEMQQFYNQQVWKLVPLLAGKIAIGTKWILKNKRDARGIVVYMDDIIFGSTNKAWCDEFDVLMKGEFEMSTMGELTFF</sequence>
<evidence type="ECO:0000313" key="1">
    <source>
        <dbReference type="EMBL" id="GFD17014.1"/>
    </source>
</evidence>
<protein>
    <submittedName>
        <fullName evidence="1">Uncharacterized mitochondrial protein AtMg00810-like</fullName>
    </submittedName>
</protein>
<feature type="non-terminal residue" evidence="1">
    <location>
        <position position="99"/>
    </location>
</feature>
<reference evidence="1" key="1">
    <citation type="journal article" date="2019" name="Sci. Rep.">
        <title>Draft genome of Tanacetum cinerariifolium, the natural source of mosquito coil.</title>
        <authorList>
            <person name="Yamashiro T."/>
            <person name="Shiraishi A."/>
            <person name="Satake H."/>
            <person name="Nakayama K."/>
        </authorList>
    </citation>
    <scope>NUCLEOTIDE SEQUENCE</scope>
</reference>
<organism evidence="1">
    <name type="scientific">Tanacetum cinerariifolium</name>
    <name type="common">Dalmatian daisy</name>
    <name type="synonym">Chrysanthemum cinerariifolium</name>
    <dbReference type="NCBI Taxonomy" id="118510"/>
    <lineage>
        <taxon>Eukaryota</taxon>
        <taxon>Viridiplantae</taxon>
        <taxon>Streptophyta</taxon>
        <taxon>Embryophyta</taxon>
        <taxon>Tracheophyta</taxon>
        <taxon>Spermatophyta</taxon>
        <taxon>Magnoliopsida</taxon>
        <taxon>eudicotyledons</taxon>
        <taxon>Gunneridae</taxon>
        <taxon>Pentapetalae</taxon>
        <taxon>asterids</taxon>
        <taxon>campanulids</taxon>
        <taxon>Asterales</taxon>
        <taxon>Asteraceae</taxon>
        <taxon>Asteroideae</taxon>
        <taxon>Anthemideae</taxon>
        <taxon>Anthemidinae</taxon>
        <taxon>Tanacetum</taxon>
    </lineage>
</organism>
<dbReference type="AlphaFoldDB" id="A0A699UB87"/>
<feature type="non-terminal residue" evidence="1">
    <location>
        <position position="1"/>
    </location>
</feature>
<proteinExistence type="predicted"/>
<accession>A0A699UB87</accession>
<dbReference type="EMBL" id="BKCJ011297220">
    <property type="protein sequence ID" value="GFD17014.1"/>
    <property type="molecule type" value="Genomic_DNA"/>
</dbReference>